<dbReference type="Pfam" id="PF10901">
    <property type="entry name" value="DUF2690"/>
    <property type="match status" value="1"/>
</dbReference>
<comment type="caution">
    <text evidence="2">The sequence shown here is derived from an EMBL/GenBank/DDBJ whole genome shotgun (WGS) entry which is preliminary data.</text>
</comment>
<proteinExistence type="predicted"/>
<evidence type="ECO:0008006" key="4">
    <source>
        <dbReference type="Google" id="ProtNLM"/>
    </source>
</evidence>
<accession>A0ABP9TKM9</accession>
<organism evidence="2 3">
    <name type="scientific">Paeniglutamicibacter antarcticus</name>
    <dbReference type="NCBI Taxonomy" id="494023"/>
    <lineage>
        <taxon>Bacteria</taxon>
        <taxon>Bacillati</taxon>
        <taxon>Actinomycetota</taxon>
        <taxon>Actinomycetes</taxon>
        <taxon>Micrococcales</taxon>
        <taxon>Micrococcaceae</taxon>
        <taxon>Paeniglutamicibacter</taxon>
    </lineage>
</organism>
<dbReference type="Proteomes" id="UP001501257">
    <property type="component" value="Unassembled WGS sequence"/>
</dbReference>
<keyword evidence="1" id="KW-0732">Signal</keyword>
<feature type="chain" id="PRO_5046730922" description="DUF2690 domain-containing protein" evidence="1">
    <location>
        <begin position="32"/>
        <end position="158"/>
    </location>
</feature>
<keyword evidence="3" id="KW-1185">Reference proteome</keyword>
<sequence>MTSFRRRIGAILATTLIAVGVTLGASMPAQANPIYRGGDPLSTGCSNGAYTLTSWGLYNSKYGQYQGSVELRYSPKCGTNWIRVTSNTPGNQVSGQILTNYGAYGSYRQGSGATFNNPGTLWSAMVEAPGNACVYVSATIKDIRTGQVEGRLSTQTVC</sequence>
<dbReference type="EMBL" id="BAABLK010000025">
    <property type="protein sequence ID" value="GAA5226976.1"/>
    <property type="molecule type" value="Genomic_DNA"/>
</dbReference>
<evidence type="ECO:0000313" key="2">
    <source>
        <dbReference type="EMBL" id="GAA5226976.1"/>
    </source>
</evidence>
<protein>
    <recommendedName>
        <fullName evidence="4">DUF2690 domain-containing protein</fullName>
    </recommendedName>
</protein>
<evidence type="ECO:0000313" key="3">
    <source>
        <dbReference type="Proteomes" id="UP001501257"/>
    </source>
</evidence>
<dbReference type="RefSeq" id="WP_345467382.1">
    <property type="nucleotide sequence ID" value="NZ_BAABLK010000025.1"/>
</dbReference>
<gene>
    <name evidence="2" type="ORF">GCM10025778_15090</name>
</gene>
<evidence type="ECO:0000256" key="1">
    <source>
        <dbReference type="SAM" id="SignalP"/>
    </source>
</evidence>
<feature type="signal peptide" evidence="1">
    <location>
        <begin position="1"/>
        <end position="31"/>
    </location>
</feature>
<name>A0ABP9TKM9_9MICC</name>
<reference evidence="3" key="1">
    <citation type="journal article" date="2019" name="Int. J. Syst. Evol. Microbiol.">
        <title>The Global Catalogue of Microorganisms (GCM) 10K type strain sequencing project: providing services to taxonomists for standard genome sequencing and annotation.</title>
        <authorList>
            <consortium name="The Broad Institute Genomics Platform"/>
            <consortium name="The Broad Institute Genome Sequencing Center for Infectious Disease"/>
            <person name="Wu L."/>
            <person name="Ma J."/>
        </authorList>
    </citation>
    <scope>NUCLEOTIDE SEQUENCE [LARGE SCALE GENOMIC DNA]</scope>
    <source>
        <strain evidence="3">JCM 18952</strain>
    </source>
</reference>
<dbReference type="InterPro" id="IPR021224">
    <property type="entry name" value="DUF2690"/>
</dbReference>